<gene>
    <name evidence="2" type="ORF">ROA7023_01464</name>
</gene>
<dbReference type="AlphaFoldDB" id="A0A1Y5SI75"/>
<sequence>MSRLIFAALCGATLLAGCATSGDVVSSRNYMSPVFVPDLQATGPR</sequence>
<evidence type="ECO:0000256" key="1">
    <source>
        <dbReference type="SAM" id="SignalP"/>
    </source>
</evidence>
<feature type="chain" id="PRO_5013277781" description="Lipoprotein" evidence="1">
    <location>
        <begin position="22"/>
        <end position="45"/>
    </location>
</feature>
<evidence type="ECO:0008006" key="4">
    <source>
        <dbReference type="Google" id="ProtNLM"/>
    </source>
</evidence>
<accession>A0A1Y5SI75</accession>
<reference evidence="2 3" key="1">
    <citation type="submission" date="2017-03" db="EMBL/GenBank/DDBJ databases">
        <authorList>
            <person name="Afonso C.L."/>
            <person name="Miller P.J."/>
            <person name="Scott M.A."/>
            <person name="Spackman E."/>
            <person name="Goraichik I."/>
            <person name="Dimitrov K.M."/>
            <person name="Suarez D.L."/>
            <person name="Swayne D.E."/>
        </authorList>
    </citation>
    <scope>NUCLEOTIDE SEQUENCE [LARGE SCALE GENOMIC DNA]</scope>
    <source>
        <strain evidence="2 3">CECT 7023</strain>
    </source>
</reference>
<dbReference type="PROSITE" id="PS51257">
    <property type="entry name" value="PROKAR_LIPOPROTEIN"/>
    <property type="match status" value="1"/>
</dbReference>
<name>A0A1Y5SI75_9RHOB</name>
<keyword evidence="1" id="KW-0732">Signal</keyword>
<dbReference type="EMBL" id="FWFZ01000005">
    <property type="protein sequence ID" value="SLN38187.1"/>
    <property type="molecule type" value="Genomic_DNA"/>
</dbReference>
<evidence type="ECO:0000313" key="2">
    <source>
        <dbReference type="EMBL" id="SLN38187.1"/>
    </source>
</evidence>
<organism evidence="2 3">
    <name type="scientific">Roseisalinus antarcticus</name>
    <dbReference type="NCBI Taxonomy" id="254357"/>
    <lineage>
        <taxon>Bacteria</taxon>
        <taxon>Pseudomonadati</taxon>
        <taxon>Pseudomonadota</taxon>
        <taxon>Alphaproteobacteria</taxon>
        <taxon>Rhodobacterales</taxon>
        <taxon>Roseobacteraceae</taxon>
        <taxon>Roseisalinus</taxon>
    </lineage>
</organism>
<protein>
    <recommendedName>
        <fullName evidence="4">Lipoprotein</fullName>
    </recommendedName>
</protein>
<dbReference type="Proteomes" id="UP000193900">
    <property type="component" value="Unassembled WGS sequence"/>
</dbReference>
<dbReference type="RefSeq" id="WP_159458455.1">
    <property type="nucleotide sequence ID" value="NZ_FWFZ01000005.1"/>
</dbReference>
<feature type="signal peptide" evidence="1">
    <location>
        <begin position="1"/>
        <end position="21"/>
    </location>
</feature>
<keyword evidence="3" id="KW-1185">Reference proteome</keyword>
<proteinExistence type="predicted"/>
<evidence type="ECO:0000313" key="3">
    <source>
        <dbReference type="Proteomes" id="UP000193900"/>
    </source>
</evidence>